<dbReference type="AlphaFoldDB" id="A0A3B0U5M2"/>
<gene>
    <name evidence="1" type="ORF">MNBD_ALPHA12-834</name>
</gene>
<feature type="non-terminal residue" evidence="1">
    <location>
        <position position="31"/>
    </location>
</feature>
<evidence type="ECO:0000313" key="1">
    <source>
        <dbReference type="EMBL" id="VAW21782.1"/>
    </source>
</evidence>
<accession>A0A3B0U5M2</accession>
<proteinExistence type="predicted"/>
<name>A0A3B0U5M2_9ZZZZ</name>
<reference evidence="1" key="1">
    <citation type="submission" date="2018-06" db="EMBL/GenBank/DDBJ databases">
        <authorList>
            <person name="Zhirakovskaya E."/>
        </authorList>
    </citation>
    <scope>NUCLEOTIDE SEQUENCE</scope>
</reference>
<organism evidence="1">
    <name type="scientific">hydrothermal vent metagenome</name>
    <dbReference type="NCBI Taxonomy" id="652676"/>
    <lineage>
        <taxon>unclassified sequences</taxon>
        <taxon>metagenomes</taxon>
        <taxon>ecological metagenomes</taxon>
    </lineage>
</organism>
<sequence length="31" mass="3400">MSQFVCITGAREPRNTVFLSRADGLVFCLAP</sequence>
<protein>
    <submittedName>
        <fullName evidence="1">Uncharacterized protein</fullName>
    </submittedName>
</protein>
<dbReference type="EMBL" id="UOEO01000184">
    <property type="protein sequence ID" value="VAW21782.1"/>
    <property type="molecule type" value="Genomic_DNA"/>
</dbReference>